<feature type="compositionally biased region" description="Low complexity" evidence="1">
    <location>
        <begin position="43"/>
        <end position="56"/>
    </location>
</feature>
<reference evidence="3" key="2">
    <citation type="submission" date="2008-08" db="EMBL/GenBank/DDBJ databases">
        <authorList>
            <consortium name="Diatom Consortium"/>
            <person name="Grigoriev I."/>
            <person name="Grimwood J."/>
            <person name="Kuo A."/>
            <person name="Otillar R.P."/>
            <person name="Salamov A."/>
            <person name="Detter J.C."/>
            <person name="Lindquist E."/>
            <person name="Shapiro H."/>
            <person name="Lucas S."/>
            <person name="Glavina del Rio T."/>
            <person name="Pitluck S."/>
            <person name="Rokhsar D."/>
            <person name="Bowler C."/>
        </authorList>
    </citation>
    <scope>GENOME REANNOTATION</scope>
    <source>
        <strain evidence="3">CCAP 1055/1</strain>
    </source>
</reference>
<reference evidence="2 3" key="1">
    <citation type="journal article" date="2008" name="Nature">
        <title>The Phaeodactylum genome reveals the evolutionary history of diatom genomes.</title>
        <authorList>
            <person name="Bowler C."/>
            <person name="Allen A.E."/>
            <person name="Badger J.H."/>
            <person name="Grimwood J."/>
            <person name="Jabbari K."/>
            <person name="Kuo A."/>
            <person name="Maheswari U."/>
            <person name="Martens C."/>
            <person name="Maumus F."/>
            <person name="Otillar R.P."/>
            <person name="Rayko E."/>
            <person name="Salamov A."/>
            <person name="Vandepoele K."/>
            <person name="Beszteri B."/>
            <person name="Gruber A."/>
            <person name="Heijde M."/>
            <person name="Katinka M."/>
            <person name="Mock T."/>
            <person name="Valentin K."/>
            <person name="Verret F."/>
            <person name="Berges J.A."/>
            <person name="Brownlee C."/>
            <person name="Cadoret J.P."/>
            <person name="Chiovitti A."/>
            <person name="Choi C.J."/>
            <person name="Coesel S."/>
            <person name="De Martino A."/>
            <person name="Detter J.C."/>
            <person name="Durkin C."/>
            <person name="Falciatore A."/>
            <person name="Fournet J."/>
            <person name="Haruta M."/>
            <person name="Huysman M.J."/>
            <person name="Jenkins B.D."/>
            <person name="Jiroutova K."/>
            <person name="Jorgensen R.E."/>
            <person name="Joubert Y."/>
            <person name="Kaplan A."/>
            <person name="Kroger N."/>
            <person name="Kroth P.G."/>
            <person name="La Roche J."/>
            <person name="Lindquist E."/>
            <person name="Lommer M."/>
            <person name="Martin-Jezequel V."/>
            <person name="Lopez P.J."/>
            <person name="Lucas S."/>
            <person name="Mangogna M."/>
            <person name="McGinnis K."/>
            <person name="Medlin L.K."/>
            <person name="Montsant A."/>
            <person name="Oudot-Le Secq M.P."/>
            <person name="Napoli C."/>
            <person name="Obornik M."/>
            <person name="Parker M.S."/>
            <person name="Petit J.L."/>
            <person name="Porcel B.M."/>
            <person name="Poulsen N."/>
            <person name="Robison M."/>
            <person name="Rychlewski L."/>
            <person name="Rynearson T.A."/>
            <person name="Schmutz J."/>
            <person name="Shapiro H."/>
            <person name="Siaut M."/>
            <person name="Stanley M."/>
            <person name="Sussman M.R."/>
            <person name="Taylor A.R."/>
            <person name="Vardi A."/>
            <person name="von Dassow P."/>
            <person name="Vyverman W."/>
            <person name="Willis A."/>
            <person name="Wyrwicz L.S."/>
            <person name="Rokhsar D.S."/>
            <person name="Weissenbach J."/>
            <person name="Armbrust E.V."/>
            <person name="Green B.R."/>
            <person name="Van de Peer Y."/>
            <person name="Grigoriev I.V."/>
        </authorList>
    </citation>
    <scope>NUCLEOTIDE SEQUENCE [LARGE SCALE GENOMIC DNA]</scope>
    <source>
        <strain evidence="2 3">CCAP 1055/1</strain>
    </source>
</reference>
<dbReference type="PaxDb" id="2850-Phatr47570"/>
<feature type="region of interest" description="Disordered" evidence="1">
    <location>
        <begin position="33"/>
        <end position="68"/>
    </location>
</feature>
<dbReference type="KEGG" id="pti:PHATRDRAFT_47570"/>
<proteinExistence type="predicted"/>
<name>B7G448_PHATC</name>
<sequence>MIQAYIDGRQPYCCPSNPSTAASGPIVYEEQQTLSTSSTLAAPYSSQPTTKQTPPTVVRSGIPSDHRKGDQEYQIHQIAAASHTNRSVRDTARLVHRVLQQQEHRPSSQAPTPLEALPTLLYNPRSSSLNEALASASTDTIVISAGPEVAVEDILWMPVSCGMTALHVAARMLVWVQYVGDDDAHQPWNVRFVANVVERQLAQRQSRLQNVPYPCTTNTAARNWWRWLVQQASQTDQARRNLVRKRDSGGDSVFDTFWATWAHPTPSTAGAGRTVTDYGTRPAPPPAPFVARFPAALDQVLASPHHLHLLQICIQRQRQASIQNITFAMDETIPDAVYVVARFWWALTILLDGARGENVQSSASARESKVASTPAVLPIVPFLASTGSCPERLARLVVCLFPEQLSYIVPDTGATVLHLWAAAPNPIHEERDGMLIPLLRTCPALAAVKDNRGRLPIHVALHWNKAMPDVRALWEHAPHTVHVPDPLKPTLPLVVLVTLTARKQKMNTLRALERRNPAVSLAEWLDATRDTEMLQASALCLGFIQRTFVVRHVHDELPLESDYPPQRAPTSVPASPLRVSTRVVLQNPWRRRSIESSILTFTYPQLSPS</sequence>
<evidence type="ECO:0000313" key="3">
    <source>
        <dbReference type="Proteomes" id="UP000000759"/>
    </source>
</evidence>
<accession>B7G448</accession>
<keyword evidence="3" id="KW-1185">Reference proteome</keyword>
<gene>
    <name evidence="2" type="ORF">PHATRDRAFT_47570</name>
</gene>
<organism evidence="2 3">
    <name type="scientific">Phaeodactylum tricornutum (strain CCAP 1055/1)</name>
    <dbReference type="NCBI Taxonomy" id="556484"/>
    <lineage>
        <taxon>Eukaryota</taxon>
        <taxon>Sar</taxon>
        <taxon>Stramenopiles</taxon>
        <taxon>Ochrophyta</taxon>
        <taxon>Bacillariophyta</taxon>
        <taxon>Bacillariophyceae</taxon>
        <taxon>Bacillariophycidae</taxon>
        <taxon>Naviculales</taxon>
        <taxon>Phaeodactylaceae</taxon>
        <taxon>Phaeodactylum</taxon>
    </lineage>
</organism>
<dbReference type="EMBL" id="CM000616">
    <property type="protein sequence ID" value="EEC46550.1"/>
    <property type="molecule type" value="Genomic_DNA"/>
</dbReference>
<dbReference type="Proteomes" id="UP000000759">
    <property type="component" value="Chromosome 14"/>
</dbReference>
<dbReference type="HOGENOM" id="CLU_033870_0_0_1"/>
<dbReference type="AlphaFoldDB" id="B7G448"/>
<protein>
    <submittedName>
        <fullName evidence="2">Uncharacterized protein</fullName>
    </submittedName>
</protein>
<evidence type="ECO:0000256" key="1">
    <source>
        <dbReference type="SAM" id="MobiDB-lite"/>
    </source>
</evidence>
<evidence type="ECO:0000313" key="2">
    <source>
        <dbReference type="EMBL" id="EEC46550.1"/>
    </source>
</evidence>
<dbReference type="InParanoid" id="B7G448"/>
<dbReference type="RefSeq" id="XP_002182010.1">
    <property type="nucleotide sequence ID" value="XM_002181974.1"/>
</dbReference>
<dbReference type="GeneID" id="7202634"/>